<proteinExistence type="predicted"/>
<feature type="compositionally biased region" description="Acidic residues" evidence="1">
    <location>
        <begin position="8"/>
        <end position="22"/>
    </location>
</feature>
<gene>
    <name evidence="2" type="ORF">KI387_018334</name>
</gene>
<comment type="caution">
    <text evidence="2">The sequence shown here is derived from an EMBL/GenBank/DDBJ whole genome shotgun (WGS) entry which is preliminary data.</text>
</comment>
<feature type="non-terminal residue" evidence="2">
    <location>
        <position position="1"/>
    </location>
</feature>
<feature type="non-terminal residue" evidence="2">
    <location>
        <position position="57"/>
    </location>
</feature>
<feature type="compositionally biased region" description="Basic and acidic residues" evidence="1">
    <location>
        <begin position="23"/>
        <end position="40"/>
    </location>
</feature>
<protein>
    <submittedName>
        <fullName evidence="2">Uncharacterized protein</fullName>
    </submittedName>
</protein>
<accession>A0AA38GKW7</accession>
<evidence type="ECO:0000313" key="3">
    <source>
        <dbReference type="Proteomes" id="UP000824469"/>
    </source>
</evidence>
<dbReference type="Proteomes" id="UP000824469">
    <property type="component" value="Unassembled WGS sequence"/>
</dbReference>
<sequence length="57" mass="6657">NHHVYDEHESDEEGNEERDENEEGTHEKGGSEEVNMKDQKALTPTEEQMDNTKDREV</sequence>
<keyword evidence="3" id="KW-1185">Reference proteome</keyword>
<dbReference type="AlphaFoldDB" id="A0AA38GKW7"/>
<reference evidence="2 3" key="1">
    <citation type="journal article" date="2021" name="Nat. Plants">
        <title>The Taxus genome provides insights into paclitaxel biosynthesis.</title>
        <authorList>
            <person name="Xiong X."/>
            <person name="Gou J."/>
            <person name="Liao Q."/>
            <person name="Li Y."/>
            <person name="Zhou Q."/>
            <person name="Bi G."/>
            <person name="Li C."/>
            <person name="Du R."/>
            <person name="Wang X."/>
            <person name="Sun T."/>
            <person name="Guo L."/>
            <person name="Liang H."/>
            <person name="Lu P."/>
            <person name="Wu Y."/>
            <person name="Zhang Z."/>
            <person name="Ro D.K."/>
            <person name="Shang Y."/>
            <person name="Huang S."/>
            <person name="Yan J."/>
        </authorList>
    </citation>
    <scope>NUCLEOTIDE SEQUENCE [LARGE SCALE GENOMIC DNA]</scope>
    <source>
        <strain evidence="2">Ta-2019</strain>
    </source>
</reference>
<evidence type="ECO:0000256" key="1">
    <source>
        <dbReference type="SAM" id="MobiDB-lite"/>
    </source>
</evidence>
<organism evidence="2 3">
    <name type="scientific">Taxus chinensis</name>
    <name type="common">Chinese yew</name>
    <name type="synonym">Taxus wallichiana var. chinensis</name>
    <dbReference type="NCBI Taxonomy" id="29808"/>
    <lineage>
        <taxon>Eukaryota</taxon>
        <taxon>Viridiplantae</taxon>
        <taxon>Streptophyta</taxon>
        <taxon>Embryophyta</taxon>
        <taxon>Tracheophyta</taxon>
        <taxon>Spermatophyta</taxon>
        <taxon>Pinopsida</taxon>
        <taxon>Pinidae</taxon>
        <taxon>Conifers II</taxon>
        <taxon>Cupressales</taxon>
        <taxon>Taxaceae</taxon>
        <taxon>Taxus</taxon>
    </lineage>
</organism>
<name>A0AA38GKW7_TAXCH</name>
<dbReference type="EMBL" id="JAHRHJ020000003">
    <property type="protein sequence ID" value="KAH9323695.1"/>
    <property type="molecule type" value="Genomic_DNA"/>
</dbReference>
<feature type="region of interest" description="Disordered" evidence="1">
    <location>
        <begin position="1"/>
        <end position="57"/>
    </location>
</feature>
<evidence type="ECO:0000313" key="2">
    <source>
        <dbReference type="EMBL" id="KAH9323695.1"/>
    </source>
</evidence>